<name>A0A5C6LRR7_9BACT</name>
<dbReference type="RefSeq" id="WP_146307330.1">
    <property type="nucleotide sequence ID" value="NZ_VOHS01000034.1"/>
</dbReference>
<organism evidence="4 5">
    <name type="scientific">Chitinophaga pinensis</name>
    <dbReference type="NCBI Taxonomy" id="79329"/>
    <lineage>
        <taxon>Bacteria</taxon>
        <taxon>Pseudomonadati</taxon>
        <taxon>Bacteroidota</taxon>
        <taxon>Chitinophagia</taxon>
        <taxon>Chitinophagales</taxon>
        <taxon>Chitinophagaceae</taxon>
        <taxon>Chitinophaga</taxon>
    </lineage>
</organism>
<dbReference type="PANTHER" id="PTHR30273">
    <property type="entry name" value="PERIPLASMIC SIGNAL SENSOR AND SIGMA FACTOR ACTIVATOR FECR-RELATED"/>
    <property type="match status" value="1"/>
</dbReference>
<evidence type="ECO:0000259" key="2">
    <source>
        <dbReference type="Pfam" id="PF04773"/>
    </source>
</evidence>
<dbReference type="OrthoDB" id="738872at2"/>
<dbReference type="AlphaFoldDB" id="A0A5C6LRR7"/>
<sequence>MNSDLLKKYLDGQCTPEEENEVLKYLEQGNEAEVHRHILSLEETVDSHVPDRVSESLLENIHSSINARSRKGMVSKIKRWQVAAGITILIAVSGIAFWSSRPKLKEQEQDAWISLRNDGQEVKKVSMPDGTSIWLNARAALSYNESAYNDREREVTVTGEAFFDVAGDPGRPFRVKTGNVTTVVLGTAFNIEHYENEHDIRVTLVQGKVEISADKEKYILSPGQLMSYDVEKHSMEVRSTDIGSTKEWLSGQIVFNDLPLEDVLKRVATTYKVDIVCRQPAILNGKRLTGTYMRKPPAELLRKILFVHGLHLEEKAGKYIIRP</sequence>
<protein>
    <submittedName>
        <fullName evidence="4">DUF4974 domain-containing protein</fullName>
    </submittedName>
</protein>
<evidence type="ECO:0000259" key="3">
    <source>
        <dbReference type="Pfam" id="PF16344"/>
    </source>
</evidence>
<dbReference type="Proteomes" id="UP000318815">
    <property type="component" value="Unassembled WGS sequence"/>
</dbReference>
<dbReference type="InterPro" id="IPR032508">
    <property type="entry name" value="FecR_C"/>
</dbReference>
<gene>
    <name evidence="4" type="ORF">FEF09_23270</name>
</gene>
<keyword evidence="5" id="KW-1185">Reference proteome</keyword>
<dbReference type="Gene3D" id="3.55.50.30">
    <property type="match status" value="1"/>
</dbReference>
<evidence type="ECO:0000256" key="1">
    <source>
        <dbReference type="SAM" id="Phobius"/>
    </source>
</evidence>
<accession>A0A5C6LRR7</accession>
<keyword evidence="1" id="KW-1133">Transmembrane helix</keyword>
<dbReference type="PIRSF" id="PIRSF018266">
    <property type="entry name" value="FecR"/>
    <property type="match status" value="1"/>
</dbReference>
<evidence type="ECO:0000313" key="4">
    <source>
        <dbReference type="EMBL" id="TWV96292.1"/>
    </source>
</evidence>
<keyword evidence="1" id="KW-0472">Membrane</keyword>
<reference evidence="4 5" key="1">
    <citation type="submission" date="2019-08" db="EMBL/GenBank/DDBJ databases">
        <title>Whole genome sequencing of chitin degrading bacteria Chitinophaga pinensis YS16.</title>
        <authorList>
            <person name="Singh R.P."/>
            <person name="Manchanda G."/>
            <person name="Maurya I.K."/>
            <person name="Joshi N.K."/>
            <person name="Srivastava A.K."/>
        </authorList>
    </citation>
    <scope>NUCLEOTIDE SEQUENCE [LARGE SCALE GENOMIC DNA]</scope>
    <source>
        <strain evidence="4 5">YS-16</strain>
    </source>
</reference>
<dbReference type="PANTHER" id="PTHR30273:SF2">
    <property type="entry name" value="PROTEIN FECR"/>
    <property type="match status" value="1"/>
</dbReference>
<dbReference type="InterPro" id="IPR012373">
    <property type="entry name" value="Ferrdict_sens_TM"/>
</dbReference>
<dbReference type="InterPro" id="IPR006860">
    <property type="entry name" value="FecR"/>
</dbReference>
<evidence type="ECO:0000313" key="5">
    <source>
        <dbReference type="Proteomes" id="UP000318815"/>
    </source>
</evidence>
<keyword evidence="1" id="KW-0812">Transmembrane</keyword>
<dbReference type="EMBL" id="VOHS01000034">
    <property type="protein sequence ID" value="TWV96292.1"/>
    <property type="molecule type" value="Genomic_DNA"/>
</dbReference>
<dbReference type="Gene3D" id="2.60.120.1440">
    <property type="match status" value="1"/>
</dbReference>
<feature type="transmembrane region" description="Helical" evidence="1">
    <location>
        <begin position="80"/>
        <end position="99"/>
    </location>
</feature>
<feature type="domain" description="Protein FecR C-terminal" evidence="3">
    <location>
        <begin position="253"/>
        <end position="320"/>
    </location>
</feature>
<comment type="caution">
    <text evidence="4">The sequence shown here is derived from an EMBL/GenBank/DDBJ whole genome shotgun (WGS) entry which is preliminary data.</text>
</comment>
<dbReference type="Pfam" id="PF16344">
    <property type="entry name" value="FecR_C"/>
    <property type="match status" value="1"/>
</dbReference>
<feature type="domain" description="FecR protein" evidence="2">
    <location>
        <begin position="121"/>
        <end position="210"/>
    </location>
</feature>
<dbReference type="Pfam" id="PF04773">
    <property type="entry name" value="FecR"/>
    <property type="match status" value="1"/>
</dbReference>
<proteinExistence type="predicted"/>
<dbReference type="GO" id="GO:0016989">
    <property type="term" value="F:sigma factor antagonist activity"/>
    <property type="evidence" value="ECO:0007669"/>
    <property type="project" value="TreeGrafter"/>
</dbReference>